<evidence type="ECO:0000313" key="2">
    <source>
        <dbReference type="Proteomes" id="UP000269721"/>
    </source>
</evidence>
<gene>
    <name evidence="1" type="ORF">BDK51DRAFT_26121</name>
</gene>
<name>A0A4P9WB75_9FUNG</name>
<dbReference type="Proteomes" id="UP000269721">
    <property type="component" value="Unassembled WGS sequence"/>
</dbReference>
<organism evidence="1 2">
    <name type="scientific">Blyttiomyces helicus</name>
    <dbReference type="NCBI Taxonomy" id="388810"/>
    <lineage>
        <taxon>Eukaryota</taxon>
        <taxon>Fungi</taxon>
        <taxon>Fungi incertae sedis</taxon>
        <taxon>Chytridiomycota</taxon>
        <taxon>Chytridiomycota incertae sedis</taxon>
        <taxon>Chytridiomycetes</taxon>
        <taxon>Chytridiomycetes incertae sedis</taxon>
        <taxon>Blyttiomyces</taxon>
    </lineage>
</organism>
<dbReference type="EMBL" id="KZ996474">
    <property type="protein sequence ID" value="RKO88793.1"/>
    <property type="molecule type" value="Genomic_DNA"/>
</dbReference>
<keyword evidence="2" id="KW-1185">Reference proteome</keyword>
<evidence type="ECO:0000313" key="1">
    <source>
        <dbReference type="EMBL" id="RKO88793.1"/>
    </source>
</evidence>
<sequence length="425" mass="47937">MLRRTTTAICLPEGVRFLQTFSFLDAFLDYGRRKTSLTAVTTTAAQFPYQNVQQPHLPRAHGYLHTWMRILEGDLALLAKGLQSCKQFAKFKSSSHGVARMCHACMVTDAHAEPILHLANQHTQDALCSCCDQRNDKVRTKNARDFLKVYGVVATAAEIGLSSNLPVSDRSGPPPYELLLITTQHCESGDINQHWMALVEKLCWLECIAGEAAGLNKPSGFHRTNLPHLLFKEPPPTPGNGNFEPLEILIPATRQLQCDIYNQHKHNPTFDEHYVTHFPGFLRGYMTFGNEKLLGLLGLRVARSCYNTAMLTHPRVGVPKKFAVTSSDVVYEYRVVRFGFFLCVTFHKGDWNLFQIQSLAVNGNADLWSFSASWLSGYNYRSEDSWFLSECKGQVEDEEEVLILGLIHISAIEVLKRRPIVHWAA</sequence>
<dbReference type="AlphaFoldDB" id="A0A4P9WB75"/>
<proteinExistence type="predicted"/>
<reference evidence="2" key="1">
    <citation type="journal article" date="2018" name="Nat. Microbiol.">
        <title>Leveraging single-cell genomics to expand the fungal tree of life.</title>
        <authorList>
            <person name="Ahrendt S.R."/>
            <person name="Quandt C.A."/>
            <person name="Ciobanu D."/>
            <person name="Clum A."/>
            <person name="Salamov A."/>
            <person name="Andreopoulos B."/>
            <person name="Cheng J.F."/>
            <person name="Woyke T."/>
            <person name="Pelin A."/>
            <person name="Henrissat B."/>
            <person name="Reynolds N.K."/>
            <person name="Benny G.L."/>
            <person name="Smith M.E."/>
            <person name="James T.Y."/>
            <person name="Grigoriev I.V."/>
        </authorList>
    </citation>
    <scope>NUCLEOTIDE SEQUENCE [LARGE SCALE GENOMIC DNA]</scope>
</reference>
<protein>
    <submittedName>
        <fullName evidence="1">Uncharacterized protein</fullName>
    </submittedName>
</protein>
<accession>A0A4P9WB75</accession>